<feature type="compositionally biased region" description="Basic residues" evidence="1">
    <location>
        <begin position="105"/>
        <end position="114"/>
    </location>
</feature>
<organism evidence="2 3">
    <name type="scientific">Eragrostis curvula</name>
    <name type="common">weeping love grass</name>
    <dbReference type="NCBI Taxonomy" id="38414"/>
    <lineage>
        <taxon>Eukaryota</taxon>
        <taxon>Viridiplantae</taxon>
        <taxon>Streptophyta</taxon>
        <taxon>Embryophyta</taxon>
        <taxon>Tracheophyta</taxon>
        <taxon>Spermatophyta</taxon>
        <taxon>Magnoliopsida</taxon>
        <taxon>Liliopsida</taxon>
        <taxon>Poales</taxon>
        <taxon>Poaceae</taxon>
        <taxon>PACMAD clade</taxon>
        <taxon>Chloridoideae</taxon>
        <taxon>Eragrostideae</taxon>
        <taxon>Eragrostidinae</taxon>
        <taxon>Eragrostis</taxon>
    </lineage>
</organism>
<dbReference type="AlphaFoldDB" id="A0A5J9WB96"/>
<evidence type="ECO:0000313" key="3">
    <source>
        <dbReference type="Proteomes" id="UP000324897"/>
    </source>
</evidence>
<feature type="region of interest" description="Disordered" evidence="1">
    <location>
        <begin position="1"/>
        <end position="241"/>
    </location>
</feature>
<proteinExistence type="predicted"/>
<comment type="caution">
    <text evidence="2">The sequence shown here is derived from an EMBL/GenBank/DDBJ whole genome shotgun (WGS) entry which is preliminary data.</text>
</comment>
<evidence type="ECO:0000256" key="1">
    <source>
        <dbReference type="SAM" id="MobiDB-lite"/>
    </source>
</evidence>
<protein>
    <submittedName>
        <fullName evidence="2">Uncharacterized protein</fullName>
    </submittedName>
</protein>
<dbReference type="Proteomes" id="UP000324897">
    <property type="component" value="Chromosome 5"/>
</dbReference>
<reference evidence="2 3" key="1">
    <citation type="journal article" date="2019" name="Sci. Rep.">
        <title>A high-quality genome of Eragrostis curvula grass provides insights into Poaceae evolution and supports new strategies to enhance forage quality.</title>
        <authorList>
            <person name="Carballo J."/>
            <person name="Santos B.A.C.M."/>
            <person name="Zappacosta D."/>
            <person name="Garbus I."/>
            <person name="Selva J.P."/>
            <person name="Gallo C.A."/>
            <person name="Diaz A."/>
            <person name="Albertini E."/>
            <person name="Caccamo M."/>
            <person name="Echenique V."/>
        </authorList>
    </citation>
    <scope>NUCLEOTIDE SEQUENCE [LARGE SCALE GENOMIC DNA]</scope>
    <source>
        <strain evidence="3">cv. Victoria</strain>
        <tissue evidence="2">Leaf</tissue>
    </source>
</reference>
<feature type="compositionally biased region" description="Basic residues" evidence="1">
    <location>
        <begin position="134"/>
        <end position="165"/>
    </location>
</feature>
<feature type="compositionally biased region" description="Low complexity" evidence="1">
    <location>
        <begin position="84"/>
        <end position="104"/>
    </location>
</feature>
<feature type="compositionally biased region" description="Low complexity" evidence="1">
    <location>
        <begin position="115"/>
        <end position="124"/>
    </location>
</feature>
<gene>
    <name evidence="2" type="ORF">EJB05_04935</name>
</gene>
<feature type="non-terminal residue" evidence="2">
    <location>
        <position position="1"/>
    </location>
</feature>
<feature type="compositionally biased region" description="Basic and acidic residues" evidence="1">
    <location>
        <begin position="217"/>
        <end position="229"/>
    </location>
</feature>
<feature type="compositionally biased region" description="Low complexity" evidence="1">
    <location>
        <begin position="9"/>
        <end position="26"/>
    </location>
</feature>
<dbReference type="EMBL" id="RWGY01000004">
    <property type="protein sequence ID" value="TVU45448.1"/>
    <property type="molecule type" value="Genomic_DNA"/>
</dbReference>
<evidence type="ECO:0000313" key="2">
    <source>
        <dbReference type="EMBL" id="TVU45448.1"/>
    </source>
</evidence>
<sequence length="241" mass="26720">MEVPHGQNTSSGSRTRSRPTATSSTRTGGGAGLRGRLVLGPAELRQVDPTPPRGQVRQGVRRRRVRTPQDAKVSTADEPRLQLRNCRSCRSGRPGSRASRAGRWCSRRSPRRRGSSCASTSLLTRTRDTPTRGTRGRTGRLGRLRSRRTSQATRRRGTRTWRRQRAASAAAAAKAAMELSRGKPRGASDKMGHARNYSSEMEDFPEDEANRGNFADSELKHHEQQEPVRGRPASVRTKRGF</sequence>
<keyword evidence="3" id="KW-1185">Reference proteome</keyword>
<name>A0A5J9WB96_9POAL</name>
<dbReference type="Gramene" id="TVU45448">
    <property type="protein sequence ID" value="TVU45448"/>
    <property type="gene ID" value="EJB05_04935"/>
</dbReference>
<feature type="compositionally biased region" description="Low complexity" evidence="1">
    <location>
        <begin position="166"/>
        <end position="176"/>
    </location>
</feature>
<accession>A0A5J9WB96</accession>